<accession>A0A132TJS8</accession>
<evidence type="ECO:0000313" key="2">
    <source>
        <dbReference type="Proteomes" id="UP000070475"/>
    </source>
</evidence>
<sequence>MKGMDLIVMVRATTDFFGAKFWEVDVHEGDKIHRNIRVYLSDMKKRGVTNTLNGKRKMSEWINETKEGQRYIRSIVCLPQAIAPTEPPSAAAAGKDGTHD</sequence>
<dbReference type="AlphaFoldDB" id="A0A132TJS8"/>
<protein>
    <submittedName>
        <fullName evidence="1">Uncharacterized protein</fullName>
    </submittedName>
</protein>
<dbReference type="PATRIC" id="fig|483937.3.peg.4241"/>
<dbReference type="Proteomes" id="UP000070475">
    <property type="component" value="Unassembled WGS sequence"/>
</dbReference>
<keyword evidence="2" id="KW-1185">Reference proteome</keyword>
<organism evidence="1 2">
    <name type="scientific">Paenibacillus riograndensis</name>
    <dbReference type="NCBI Taxonomy" id="483937"/>
    <lineage>
        <taxon>Bacteria</taxon>
        <taxon>Bacillati</taxon>
        <taxon>Bacillota</taxon>
        <taxon>Bacilli</taxon>
        <taxon>Bacillales</taxon>
        <taxon>Paenibacillaceae</taxon>
        <taxon>Paenibacillus</taxon>
        <taxon>Paenibacillus sonchi group</taxon>
    </lineage>
</organism>
<proteinExistence type="predicted"/>
<name>A0A132TJS8_9BACL</name>
<reference evidence="1 2" key="1">
    <citation type="submission" date="2015-08" db="EMBL/GenBank/DDBJ databases">
        <title>Genomes of Paenibacillus riograndensis.</title>
        <authorList>
            <person name="Sant'Anna F.H."/>
            <person name="Souza R."/>
            <person name="Ambrosini A."/>
            <person name="Bach E."/>
            <person name="Fernandes G."/>
            <person name="Balsanelli E."/>
            <person name="Baura V.A."/>
            <person name="Pedrosa F.O."/>
            <person name="Souza E.M."/>
            <person name="Passaglia L."/>
        </authorList>
    </citation>
    <scope>NUCLEOTIDE SEQUENCE [LARGE SCALE GENOMIC DNA]</scope>
    <source>
        <strain evidence="1 2">CAS34</strain>
    </source>
</reference>
<gene>
    <name evidence="1" type="ORF">AMQ84_27070</name>
</gene>
<dbReference type="RefSeq" id="WP_060862904.1">
    <property type="nucleotide sequence ID" value="NZ_LIRB01000146.1"/>
</dbReference>
<comment type="caution">
    <text evidence="1">The sequence shown here is derived from an EMBL/GenBank/DDBJ whole genome shotgun (WGS) entry which is preliminary data.</text>
</comment>
<evidence type="ECO:0000313" key="1">
    <source>
        <dbReference type="EMBL" id="KWX71588.1"/>
    </source>
</evidence>
<dbReference type="EMBL" id="LIRB01000146">
    <property type="protein sequence ID" value="KWX71588.1"/>
    <property type="molecule type" value="Genomic_DNA"/>
</dbReference>